<dbReference type="AlphaFoldDB" id="A0A9X6YGG3"/>
<dbReference type="Proteomes" id="UP000223445">
    <property type="component" value="Unassembled WGS sequence"/>
</dbReference>
<organism evidence="1 3">
    <name type="scientific">Bacillus thuringiensis</name>
    <dbReference type="NCBI Taxonomy" id="1428"/>
    <lineage>
        <taxon>Bacteria</taxon>
        <taxon>Bacillati</taxon>
        <taxon>Bacillota</taxon>
        <taxon>Bacilli</taxon>
        <taxon>Bacillales</taxon>
        <taxon>Bacillaceae</taxon>
        <taxon>Bacillus</taxon>
        <taxon>Bacillus cereus group</taxon>
    </lineage>
</organism>
<proteinExistence type="predicted"/>
<evidence type="ECO:0000313" key="4">
    <source>
        <dbReference type="Proteomes" id="UP000223445"/>
    </source>
</evidence>
<sequence length="62" mass="7158">MLIKKELEVVIMKKLILWFLLATFSLNTVGCSNNANSLTDKSNCINKAWYKKTMSCNHLKKH</sequence>
<protein>
    <submittedName>
        <fullName evidence="1">Uncharacterized protein</fullName>
    </submittedName>
</protein>
<name>A0A9X6YGG3_BACTU</name>
<accession>A0A9X6YGG3</accession>
<dbReference type="EMBL" id="NVMD01000007">
    <property type="protein sequence ID" value="PED14124.1"/>
    <property type="molecule type" value="Genomic_DNA"/>
</dbReference>
<comment type="caution">
    <text evidence="1">The sequence shown here is derived from an EMBL/GenBank/DDBJ whole genome shotgun (WGS) entry which is preliminary data.</text>
</comment>
<evidence type="ECO:0000313" key="2">
    <source>
        <dbReference type="EMBL" id="PGZ04597.1"/>
    </source>
</evidence>
<dbReference type="Proteomes" id="UP000220127">
    <property type="component" value="Unassembled WGS sequence"/>
</dbReference>
<dbReference type="EMBL" id="NUPM01000006">
    <property type="protein sequence ID" value="PGZ04597.1"/>
    <property type="molecule type" value="Genomic_DNA"/>
</dbReference>
<reference evidence="3 4" key="1">
    <citation type="submission" date="2017-09" db="EMBL/GenBank/DDBJ databases">
        <title>Large-scale bioinformatics analysis of Bacillus genomes uncovers conserved roles of natural products in bacterial physiology.</title>
        <authorList>
            <consortium name="Agbiome Team Llc"/>
            <person name="Bleich R.M."/>
            <person name="Grubbs K.J."/>
            <person name="Santa Maria K.C."/>
            <person name="Allen S.E."/>
            <person name="Farag S."/>
            <person name="Shank E.A."/>
            <person name="Bowers A."/>
        </authorList>
    </citation>
    <scope>NUCLEOTIDE SEQUENCE [LARGE SCALE GENOMIC DNA]</scope>
    <source>
        <strain evidence="2 4">AFS030179</strain>
        <strain evidence="1 3">AFS094940</strain>
    </source>
</reference>
<evidence type="ECO:0000313" key="1">
    <source>
        <dbReference type="EMBL" id="PED14124.1"/>
    </source>
</evidence>
<evidence type="ECO:0000313" key="3">
    <source>
        <dbReference type="Proteomes" id="UP000220127"/>
    </source>
</evidence>
<gene>
    <name evidence="2" type="ORF">COE48_11930</name>
    <name evidence="1" type="ORF">CON01_07125</name>
</gene>